<reference evidence="3 4" key="1">
    <citation type="submission" date="2024-04" db="EMBL/GenBank/DDBJ databases">
        <title>Defined microbial consortia suppress multidrug-resistant proinflammatory Enterobacteriaceae via ecological control.</title>
        <authorList>
            <person name="Furuichi M."/>
            <person name="Kawaguchi T."/>
            <person name="Pust M."/>
            <person name="Yasuma K."/>
            <person name="Plichta D."/>
            <person name="Hasegawa N."/>
            <person name="Ohya T."/>
            <person name="Bhattarai S."/>
            <person name="Sasajima S."/>
            <person name="Aoto Y."/>
            <person name="Tuganbaev T."/>
            <person name="Yaginuma M."/>
            <person name="Ueda M."/>
            <person name="Okahashi N."/>
            <person name="Amafuji K."/>
            <person name="Kiridooshi Y."/>
            <person name="Sugita K."/>
            <person name="Strazar M."/>
            <person name="Skelly A."/>
            <person name="Suda W."/>
            <person name="Hattori M."/>
            <person name="Nakamoto N."/>
            <person name="Caballero S."/>
            <person name="Norman J."/>
            <person name="Olle B."/>
            <person name="Tanoue T."/>
            <person name="Arita M."/>
            <person name="Bucci V."/>
            <person name="Atarashi K."/>
            <person name="Xavier R."/>
            <person name="Honda K."/>
        </authorList>
    </citation>
    <scope>NUCLEOTIDE SEQUENCE [LARGE SCALE GENOMIC DNA]</scope>
    <source>
        <strain evidence="4">f13</strain>
    </source>
</reference>
<feature type="chain" id="PRO_5047399609" description="CARDB domain-containing protein" evidence="2">
    <location>
        <begin position="21"/>
        <end position="610"/>
    </location>
</feature>
<evidence type="ECO:0000313" key="4">
    <source>
        <dbReference type="Proteomes" id="UP001600894"/>
    </source>
</evidence>
<keyword evidence="2" id="KW-0732">Signal</keyword>
<dbReference type="RefSeq" id="WP_176253797.1">
    <property type="nucleotide sequence ID" value="NZ_BAABXL010000001.1"/>
</dbReference>
<evidence type="ECO:0000256" key="2">
    <source>
        <dbReference type="SAM" id="SignalP"/>
    </source>
</evidence>
<dbReference type="Proteomes" id="UP001600894">
    <property type="component" value="Unassembled WGS sequence"/>
</dbReference>
<dbReference type="EMBL" id="BAABXL010000001">
    <property type="protein sequence ID" value="GAA6268854.1"/>
    <property type="molecule type" value="Genomic_DNA"/>
</dbReference>
<organism evidence="3 4">
    <name type="scientific">Enterocloster alcoholdehydrogenati</name>
    <dbReference type="NCBI Taxonomy" id="2547410"/>
    <lineage>
        <taxon>Bacteria</taxon>
        <taxon>Bacillati</taxon>
        <taxon>Bacillota</taxon>
        <taxon>Clostridia</taxon>
        <taxon>Lachnospirales</taxon>
        <taxon>Lachnospiraceae</taxon>
        <taxon>Enterocloster</taxon>
    </lineage>
</organism>
<keyword evidence="1" id="KW-0812">Transmembrane</keyword>
<sequence>MKRLKRAVTLLVLAMAFVMAAGNIPAAASDFKLGYNTNASDNDYIFTTKAPKGSIGKSMSISFRVRATDEDMNNLKVSLLETTEFQQIESKGESDYTVDYYPFEIMETTFVGKNVGNIKAGNVKSVSLSARVRRDAAQGYYSIPIQLEWDGGYDVDYINIWISTSSTTSEDEEEDKKEGSYFVIGENQSTPRGVYPNVLDFSVNFRNRRETTAQDVTISMGLSEDDTKFPFEINDGNYDRTFERVNSGETVTASYSMAIRKESYTGYYPIKFTITFRLSSEGDLHTEEGVFYVHVVSKDKEDNKGDFDANDRIKARVIVESYHTVPEVVYAGEEFELVLNMKNASSTVPASNLLFNLESEKVSDSAVFTTESGTASMVVNSLAPGQSTELRAKFTARAGVDQRSYGITVKEKYDSPEFKNAEENIIVDVPVKQYSRLSTSNIDVMPDSMAVGSESNVMFGINNTGKVVLYNVTVSFEGDSIKPVDTYVGNIKPGETGNVDTMLTGIAPTQDDGTIHIHINYEDENGQAAEPVEKELTLMVTEEAQTEFDPSFAVDPSITETEKPDVLQTYRAWILVGGGGALLAVILIIRHIRRKRRAAKEKEDIENEIS</sequence>
<protein>
    <recommendedName>
        <fullName evidence="5">CARDB domain-containing protein</fullName>
    </recommendedName>
</protein>
<feature type="signal peptide" evidence="2">
    <location>
        <begin position="1"/>
        <end position="20"/>
    </location>
</feature>
<comment type="caution">
    <text evidence="3">The sequence shown here is derived from an EMBL/GenBank/DDBJ whole genome shotgun (WGS) entry which is preliminary data.</text>
</comment>
<keyword evidence="1" id="KW-1133">Transmembrane helix</keyword>
<dbReference type="PANTHER" id="PTHR35902">
    <property type="entry name" value="S-LAYER DOMAIN-LIKE PROTEIN-RELATED"/>
    <property type="match status" value="1"/>
</dbReference>
<dbReference type="PANTHER" id="PTHR35902:SF6">
    <property type="entry name" value="CONSERVED WITHIN P. AEROPHILUM"/>
    <property type="match status" value="1"/>
</dbReference>
<evidence type="ECO:0008006" key="5">
    <source>
        <dbReference type="Google" id="ProtNLM"/>
    </source>
</evidence>
<proteinExistence type="predicted"/>
<accession>A0ABQ0AXV2</accession>
<evidence type="ECO:0000313" key="3">
    <source>
        <dbReference type="EMBL" id="GAA6268854.1"/>
    </source>
</evidence>
<keyword evidence="1" id="KW-0472">Membrane</keyword>
<evidence type="ECO:0000256" key="1">
    <source>
        <dbReference type="SAM" id="Phobius"/>
    </source>
</evidence>
<feature type="transmembrane region" description="Helical" evidence="1">
    <location>
        <begin position="572"/>
        <end position="592"/>
    </location>
</feature>
<name>A0ABQ0AXV2_9FIRM</name>
<keyword evidence="4" id="KW-1185">Reference proteome</keyword>
<gene>
    <name evidence="3" type="ORF">F130042H8_19140</name>
</gene>